<dbReference type="Pfam" id="PF06657">
    <property type="entry name" value="Cep57_MT_bd"/>
    <property type="match status" value="1"/>
</dbReference>
<feature type="domain" description="Cep57 centrosome localisation" evidence="10">
    <location>
        <begin position="110"/>
        <end position="293"/>
    </location>
</feature>
<dbReference type="GO" id="GO:0008017">
    <property type="term" value="F:microtubule binding"/>
    <property type="evidence" value="ECO:0007669"/>
    <property type="project" value="InterPro"/>
</dbReference>
<dbReference type="InterPro" id="IPR024957">
    <property type="entry name" value="Cep57_MT-bd_dom"/>
</dbReference>
<feature type="region of interest" description="Disordered" evidence="8">
    <location>
        <begin position="212"/>
        <end position="232"/>
    </location>
</feature>
<dbReference type="GO" id="GO:0005813">
    <property type="term" value="C:centrosome"/>
    <property type="evidence" value="ECO:0007669"/>
    <property type="project" value="UniProtKB-SubCell"/>
</dbReference>
<proteinExistence type="inferred from homology"/>
<evidence type="ECO:0000259" key="10">
    <source>
        <dbReference type="Pfam" id="PF14073"/>
    </source>
</evidence>
<feature type="coiled-coil region" evidence="7">
    <location>
        <begin position="108"/>
        <end position="142"/>
    </location>
</feature>
<dbReference type="AlphaFoldDB" id="A0A8W8JP18"/>
<dbReference type="GO" id="GO:0043015">
    <property type="term" value="F:gamma-tubulin binding"/>
    <property type="evidence" value="ECO:0007669"/>
    <property type="project" value="InterPro"/>
</dbReference>
<evidence type="ECO:0000256" key="6">
    <source>
        <dbReference type="ARBA" id="ARBA00023212"/>
    </source>
</evidence>
<organism evidence="11 12">
    <name type="scientific">Magallana gigas</name>
    <name type="common">Pacific oyster</name>
    <name type="synonym">Crassostrea gigas</name>
    <dbReference type="NCBI Taxonomy" id="29159"/>
    <lineage>
        <taxon>Eukaryota</taxon>
        <taxon>Metazoa</taxon>
        <taxon>Spiralia</taxon>
        <taxon>Lophotrochozoa</taxon>
        <taxon>Mollusca</taxon>
        <taxon>Bivalvia</taxon>
        <taxon>Autobranchia</taxon>
        <taxon>Pteriomorphia</taxon>
        <taxon>Ostreida</taxon>
        <taxon>Ostreoidea</taxon>
        <taxon>Ostreidae</taxon>
        <taxon>Magallana</taxon>
    </lineage>
</organism>
<evidence type="ECO:0000256" key="5">
    <source>
        <dbReference type="ARBA" id="ARBA00023054"/>
    </source>
</evidence>
<keyword evidence="12" id="KW-1185">Reference proteome</keyword>
<dbReference type="PANTHER" id="PTHR19336">
    <property type="entry name" value="UNCHARACTERIZED DUF1167"/>
    <property type="match status" value="1"/>
</dbReference>
<feature type="compositionally biased region" description="Basic residues" evidence="8">
    <location>
        <begin position="457"/>
        <end position="473"/>
    </location>
</feature>
<keyword evidence="4" id="KW-0493">Microtubule</keyword>
<dbReference type="GO" id="GO:0005874">
    <property type="term" value="C:microtubule"/>
    <property type="evidence" value="ECO:0007669"/>
    <property type="project" value="UniProtKB-KW"/>
</dbReference>
<dbReference type="Pfam" id="PF14073">
    <property type="entry name" value="Cep57_CLD"/>
    <property type="match status" value="1"/>
</dbReference>
<evidence type="ECO:0000313" key="11">
    <source>
        <dbReference type="EnsemblMetazoa" id="G19762.3:cds"/>
    </source>
</evidence>
<accession>A0A8W8JP18</accession>
<feature type="compositionally biased region" description="Low complexity" evidence="8">
    <location>
        <begin position="381"/>
        <end position="396"/>
    </location>
</feature>
<dbReference type="Proteomes" id="UP000005408">
    <property type="component" value="Unassembled WGS sequence"/>
</dbReference>
<feature type="region of interest" description="Disordered" evidence="8">
    <location>
        <begin position="48"/>
        <end position="68"/>
    </location>
</feature>
<evidence type="ECO:0000256" key="8">
    <source>
        <dbReference type="SAM" id="MobiDB-lite"/>
    </source>
</evidence>
<comment type="similarity">
    <text evidence="2">Belongs to the translokin family.</text>
</comment>
<feature type="region of interest" description="Disordered" evidence="8">
    <location>
        <begin position="448"/>
        <end position="486"/>
    </location>
</feature>
<sequence length="544" mass="61756">MTEIMDYLISQVNQGQQKFEITVSPNRQQAAKSPDKAGGVLHSAAQRVETFSPHMMGGKSPTKRPLYRNQEESVNNTTYHEYPTKPFINDDYRFDPAKPVKPFPENNRTAVISALKNLQEKIRKLEVERGTAENNLKSLAAETTKYKNILQKEPQNIPGQSTVSKHTQELETQLTAAETRSQLLEKQLDYMRKMVQTAESDRQEAVIKAAVSDRVDRVTQSPPQPGPSPEYLRQREKLMDLEREHLRLTASQTLSENKIRELEEKLQEEKHRRRLIEEKAVEQESVAESARILRNAESIERLTQKAKKTKKRRKASAHKKQKQSPPTDHSKHYRLNLAEIPFVAGKSLTASHSVGANVQRVLSLMKTHNMALCNGLDHQASRSSSPSSGSSSSSSIDTDLAELLLQLQDEFGQMSCEHQELSHEISEATDPQIREDLERELDALVTRMEGKSQQISKIRRHQNKLDQKKKKKKSVDPSKQRSASANAYCHQNGEVEVTTTIKTRGRSAGVVHVRPSSAREVSLNVLKDMKKLQTTLRKDDLTWE</sequence>
<evidence type="ECO:0000256" key="3">
    <source>
        <dbReference type="ARBA" id="ARBA00022490"/>
    </source>
</evidence>
<feature type="region of interest" description="Disordered" evidence="8">
    <location>
        <begin position="299"/>
        <end position="332"/>
    </location>
</feature>
<protein>
    <recommendedName>
        <fullName evidence="13">Centrosomal protein of 57 kDa</fullName>
    </recommendedName>
</protein>
<evidence type="ECO:0000256" key="2">
    <source>
        <dbReference type="ARBA" id="ARBA00008179"/>
    </source>
</evidence>
<evidence type="ECO:0000256" key="1">
    <source>
        <dbReference type="ARBA" id="ARBA00004300"/>
    </source>
</evidence>
<feature type="compositionally biased region" description="Basic residues" evidence="8">
    <location>
        <begin position="304"/>
        <end position="322"/>
    </location>
</feature>
<evidence type="ECO:0000313" key="12">
    <source>
        <dbReference type="Proteomes" id="UP000005408"/>
    </source>
</evidence>
<keyword evidence="5 7" id="KW-0175">Coiled coil</keyword>
<reference evidence="11" key="1">
    <citation type="submission" date="2022-08" db="UniProtKB">
        <authorList>
            <consortium name="EnsemblMetazoa"/>
        </authorList>
    </citation>
    <scope>IDENTIFICATION</scope>
    <source>
        <strain evidence="11">05x7-T-G4-1.051#20</strain>
    </source>
</reference>
<name>A0A8W8JP18_MAGGI</name>
<evidence type="ECO:0008006" key="13">
    <source>
        <dbReference type="Google" id="ProtNLM"/>
    </source>
</evidence>
<evidence type="ECO:0000259" key="9">
    <source>
        <dbReference type="Pfam" id="PF06657"/>
    </source>
</evidence>
<evidence type="ECO:0000256" key="7">
    <source>
        <dbReference type="SAM" id="Coils"/>
    </source>
</evidence>
<dbReference type="Gene3D" id="1.20.58.90">
    <property type="match status" value="1"/>
</dbReference>
<dbReference type="EnsemblMetazoa" id="G19762.3">
    <property type="protein sequence ID" value="G19762.3:cds"/>
    <property type="gene ID" value="G19762"/>
</dbReference>
<dbReference type="InterPro" id="IPR051756">
    <property type="entry name" value="Centrosomal_MT-associated"/>
</dbReference>
<feature type="region of interest" description="Disordered" evidence="8">
    <location>
        <begin position="377"/>
        <end position="396"/>
    </location>
</feature>
<dbReference type="PANTHER" id="PTHR19336:SF9">
    <property type="entry name" value="SPINDLE POLE BODY PROTEIN PPC89"/>
    <property type="match status" value="1"/>
</dbReference>
<comment type="subcellular location">
    <subcellularLocation>
        <location evidence="1">Cytoplasm</location>
        <location evidence="1">Cytoskeleton</location>
        <location evidence="1">Microtubule organizing center</location>
        <location evidence="1">Centrosome</location>
    </subcellularLocation>
</comment>
<feature type="domain" description="Cep57 centrosome microtubule-binding" evidence="9">
    <location>
        <begin position="390"/>
        <end position="461"/>
    </location>
</feature>
<dbReference type="GO" id="GO:0042802">
    <property type="term" value="F:identical protein binding"/>
    <property type="evidence" value="ECO:0007669"/>
    <property type="project" value="InterPro"/>
</dbReference>
<keyword evidence="6" id="KW-0206">Cytoskeleton</keyword>
<evidence type="ECO:0000256" key="4">
    <source>
        <dbReference type="ARBA" id="ARBA00022701"/>
    </source>
</evidence>
<dbReference type="InterPro" id="IPR025913">
    <property type="entry name" value="Cep57_CLD"/>
</dbReference>
<keyword evidence="3" id="KW-0963">Cytoplasm</keyword>